<evidence type="ECO:0000313" key="1">
    <source>
        <dbReference type="EMBL" id="MUN64513.1"/>
    </source>
</evidence>
<dbReference type="AlphaFoldDB" id="A0A6N8GT68"/>
<proteinExistence type="predicted"/>
<keyword evidence="2" id="KW-1185">Reference proteome</keyword>
<name>A0A6N8GT68_9MICC</name>
<organism evidence="1 2">
    <name type="scientific">Kocuria sediminis</name>
    <dbReference type="NCBI Taxonomy" id="1038857"/>
    <lineage>
        <taxon>Bacteria</taxon>
        <taxon>Bacillati</taxon>
        <taxon>Actinomycetota</taxon>
        <taxon>Actinomycetes</taxon>
        <taxon>Micrococcales</taxon>
        <taxon>Micrococcaceae</taxon>
        <taxon>Kocuria</taxon>
    </lineage>
</organism>
<protein>
    <submittedName>
        <fullName evidence="1">Uncharacterized protein</fullName>
    </submittedName>
</protein>
<sequence>MVKKKQTTTRDGEQPHRILDRLNAIAMRVYGPGDRLAQTQEGQHMSEAAERWYQEVQEHFYVEKDQHGNEYLYHRDDSGEGTNTGSARN</sequence>
<dbReference type="Proteomes" id="UP000436989">
    <property type="component" value="Unassembled WGS sequence"/>
</dbReference>
<reference evidence="1 2" key="1">
    <citation type="submission" date="2019-12" db="EMBL/GenBank/DDBJ databases">
        <authorList>
            <person name="Shi Y."/>
        </authorList>
    </citation>
    <scope>NUCLEOTIDE SEQUENCE [LARGE SCALE GENOMIC DNA]</scope>
    <source>
        <strain evidence="1 2">JCM 17929</strain>
    </source>
</reference>
<accession>A0A6N8GT68</accession>
<comment type="caution">
    <text evidence="1">The sequence shown here is derived from an EMBL/GenBank/DDBJ whole genome shotgun (WGS) entry which is preliminary data.</text>
</comment>
<dbReference type="EMBL" id="WOGU01000014">
    <property type="protein sequence ID" value="MUN64513.1"/>
    <property type="molecule type" value="Genomic_DNA"/>
</dbReference>
<evidence type="ECO:0000313" key="2">
    <source>
        <dbReference type="Proteomes" id="UP000436989"/>
    </source>
</evidence>
<gene>
    <name evidence="1" type="ORF">GMA12_15405</name>
</gene>